<dbReference type="GO" id="GO:0008270">
    <property type="term" value="F:zinc ion binding"/>
    <property type="evidence" value="ECO:0007669"/>
    <property type="project" value="UniProtKB-KW"/>
</dbReference>
<dbReference type="InterPro" id="IPR001878">
    <property type="entry name" value="Znf_CCHC"/>
</dbReference>
<feature type="compositionally biased region" description="Basic and acidic residues" evidence="2">
    <location>
        <begin position="380"/>
        <end position="390"/>
    </location>
</feature>
<name>A0A8X6SWS7_TRICX</name>
<evidence type="ECO:0000313" key="4">
    <source>
        <dbReference type="EMBL" id="GFY21434.1"/>
    </source>
</evidence>
<gene>
    <name evidence="4" type="primary">AVEN_154703_1</name>
    <name evidence="4" type="ORF">TNCV_1165821</name>
</gene>
<dbReference type="InterPro" id="IPR036875">
    <property type="entry name" value="Znf_CCHC_sf"/>
</dbReference>
<comment type="caution">
    <text evidence="4">The sequence shown here is derived from an EMBL/GenBank/DDBJ whole genome shotgun (WGS) entry which is preliminary data.</text>
</comment>
<feature type="compositionally biased region" description="Polar residues" evidence="2">
    <location>
        <begin position="32"/>
        <end position="56"/>
    </location>
</feature>
<sequence>MSDDRRAASPCWAPWWVEAYWDEHKNTLMEPSRNSPSVEQQVVSDKNDIPSHTQQQEFSDSARFFVLKTPNTFSTVSPFLIEKAITSSIGPVKTIRKMRSGDLFLEVASAKQSSALRTLRKMAHIDITVVPHNTLNYSRGVISAADLLNVSTEEIKENMGDQKVCDVRRITIRRDGQVLNTKHLILTFSTPELPQSVKAAYLHCPVRPYIPNPLRCFQCHRFGHSKTVCRGQPTCFRCAEVGHDSADCKAKERCVNCKGDHSSFSRSCPTWILEKEITAVKIKNKLSYPEARRVVSLRTPVSGKSYASAANKTYQTIAIQVDASTAPKSEQSESVKPKTIAVDTRKTVSTQLSVKKTRKTCIKESGVQAHKKRGRTSLKNPHDMRDDVMEIHASQSDESLMDDLSPRPSSSGSLRGARAKT</sequence>
<dbReference type="GO" id="GO:0003676">
    <property type="term" value="F:nucleic acid binding"/>
    <property type="evidence" value="ECO:0007669"/>
    <property type="project" value="InterPro"/>
</dbReference>
<evidence type="ECO:0000313" key="5">
    <source>
        <dbReference type="Proteomes" id="UP000887159"/>
    </source>
</evidence>
<dbReference type="Proteomes" id="UP000887159">
    <property type="component" value="Unassembled WGS sequence"/>
</dbReference>
<dbReference type="PROSITE" id="PS50158">
    <property type="entry name" value="ZF_CCHC"/>
    <property type="match status" value="1"/>
</dbReference>
<dbReference type="SUPFAM" id="SSF57756">
    <property type="entry name" value="Retrovirus zinc finger-like domains"/>
    <property type="match status" value="1"/>
</dbReference>
<proteinExistence type="predicted"/>
<feature type="region of interest" description="Disordered" evidence="2">
    <location>
        <begin position="364"/>
        <end position="421"/>
    </location>
</feature>
<keyword evidence="1" id="KW-0479">Metal-binding</keyword>
<keyword evidence="1" id="KW-0862">Zinc</keyword>
<keyword evidence="1" id="KW-0863">Zinc-finger</keyword>
<dbReference type="SMART" id="SM00343">
    <property type="entry name" value="ZnF_C2HC"/>
    <property type="match status" value="2"/>
</dbReference>
<feature type="region of interest" description="Disordered" evidence="2">
    <location>
        <begin position="31"/>
        <end position="56"/>
    </location>
</feature>
<feature type="domain" description="CCHC-type" evidence="3">
    <location>
        <begin position="235"/>
        <end position="249"/>
    </location>
</feature>
<organism evidence="4 5">
    <name type="scientific">Trichonephila clavipes</name>
    <name type="common">Golden silk orbweaver</name>
    <name type="synonym">Nephila clavipes</name>
    <dbReference type="NCBI Taxonomy" id="2585209"/>
    <lineage>
        <taxon>Eukaryota</taxon>
        <taxon>Metazoa</taxon>
        <taxon>Ecdysozoa</taxon>
        <taxon>Arthropoda</taxon>
        <taxon>Chelicerata</taxon>
        <taxon>Arachnida</taxon>
        <taxon>Araneae</taxon>
        <taxon>Araneomorphae</taxon>
        <taxon>Entelegynae</taxon>
        <taxon>Araneoidea</taxon>
        <taxon>Nephilidae</taxon>
        <taxon>Trichonephila</taxon>
    </lineage>
</organism>
<accession>A0A8X6SWS7</accession>
<evidence type="ECO:0000256" key="2">
    <source>
        <dbReference type="SAM" id="MobiDB-lite"/>
    </source>
</evidence>
<evidence type="ECO:0000256" key="1">
    <source>
        <dbReference type="PROSITE-ProRule" id="PRU00047"/>
    </source>
</evidence>
<dbReference type="EMBL" id="BMAU01021358">
    <property type="protein sequence ID" value="GFY21434.1"/>
    <property type="molecule type" value="Genomic_DNA"/>
</dbReference>
<feature type="compositionally biased region" description="Low complexity" evidence="2">
    <location>
        <begin position="402"/>
        <end position="421"/>
    </location>
</feature>
<protein>
    <recommendedName>
        <fullName evidence="3">CCHC-type domain-containing protein</fullName>
    </recommendedName>
</protein>
<evidence type="ECO:0000259" key="3">
    <source>
        <dbReference type="PROSITE" id="PS50158"/>
    </source>
</evidence>
<keyword evidence="5" id="KW-1185">Reference proteome</keyword>
<dbReference type="Gene3D" id="4.10.60.10">
    <property type="entry name" value="Zinc finger, CCHC-type"/>
    <property type="match status" value="1"/>
</dbReference>
<reference evidence="4" key="1">
    <citation type="submission" date="2020-08" db="EMBL/GenBank/DDBJ databases">
        <title>Multicomponent nature underlies the extraordinary mechanical properties of spider dragline silk.</title>
        <authorList>
            <person name="Kono N."/>
            <person name="Nakamura H."/>
            <person name="Mori M."/>
            <person name="Yoshida Y."/>
            <person name="Ohtoshi R."/>
            <person name="Malay A.D."/>
            <person name="Moran D.A.P."/>
            <person name="Tomita M."/>
            <person name="Numata K."/>
            <person name="Arakawa K."/>
        </authorList>
    </citation>
    <scope>NUCLEOTIDE SEQUENCE</scope>
</reference>
<dbReference type="AlphaFoldDB" id="A0A8X6SWS7"/>